<name>A0AAV7ZX80_9EUKA</name>
<feature type="region of interest" description="Disordered" evidence="1">
    <location>
        <begin position="611"/>
        <end position="642"/>
    </location>
</feature>
<proteinExistence type="predicted"/>
<dbReference type="EMBL" id="JANTQA010000023">
    <property type="protein sequence ID" value="KAJ3445804.1"/>
    <property type="molecule type" value="Genomic_DNA"/>
</dbReference>
<sequence>MELEQPIPNNNQEIEELQSISTILKKLKTRISSLRNIPQGDLHSFGSIGIKTERTLFDKYCNDLSHILSNHTLLLRYQGGMSHHTKEYIGTLRKHFRELDKFWLNHPKAVKLKNEVGECFKMIERQNQTMSISHLSFSLHERVKLLQKISLDLHLEWDMTQSNEKVLITLANEQILLDLAIDYDGIVQSVTFNSILEEDENDNEKEKEIVKEEKKFEEGKERKKVNTNEMDIEIEIKKESNEKETEIEKETETEKEKEKEIEKETETENQFNNNVSIIEIINQELKQVLNDQKDPELKMFKFKFKKLITLYEIFGLKNGLELKSLLEKTYSKLCQLVSQDFAVITKRCEGTVLEFYKQMEGDQKKIIINEAILELDQFHPSLIGRSLTRATTTTINNKYQKIISSNILNQQNSSLAISNTSIITNTNNNINTNSLMNNNNNLTNVNNLVNKDEHRLELLSSYTLTLFFKPSFPITISQIQEILSKISTSFLREKPQKGNKKKRKKNEPNRLLEHILVPNLLKNGMQCFADCPEQKNSKIMFHLVGECHSGVFIQKIPLKKSENIVMVLNLIKQQLLFNELFLSCFKDLSKKNSNANLNFINRKKLNNNNNFNININENSQNDEQGKKDGGGGDDDKNKNGIEDNSVMKSSFFSVEICTEPPKFIEMSFLNLKNGIGTISVTIQIGYQEVEAVKFIDNQNKTEIGGAEQLLDILQKKRSIPHLFPLIFKIIDYNPSQQLKRRRRYINDLNVDKEIIFEK</sequence>
<dbReference type="Proteomes" id="UP001146793">
    <property type="component" value="Unassembled WGS sequence"/>
</dbReference>
<gene>
    <name evidence="2" type="ORF">M0812_11691</name>
</gene>
<evidence type="ECO:0000313" key="3">
    <source>
        <dbReference type="Proteomes" id="UP001146793"/>
    </source>
</evidence>
<evidence type="ECO:0000256" key="1">
    <source>
        <dbReference type="SAM" id="MobiDB-lite"/>
    </source>
</evidence>
<accession>A0AAV7ZX80</accession>
<feature type="compositionally biased region" description="Low complexity" evidence="1">
    <location>
        <begin position="611"/>
        <end position="622"/>
    </location>
</feature>
<dbReference type="AlphaFoldDB" id="A0AAV7ZX80"/>
<feature type="region of interest" description="Disordered" evidence="1">
    <location>
        <begin position="239"/>
        <end position="266"/>
    </location>
</feature>
<feature type="compositionally biased region" description="Basic and acidic residues" evidence="1">
    <location>
        <begin position="623"/>
        <end position="641"/>
    </location>
</feature>
<evidence type="ECO:0000313" key="2">
    <source>
        <dbReference type="EMBL" id="KAJ3445804.1"/>
    </source>
</evidence>
<organism evidence="2 3">
    <name type="scientific">Anaeramoeba flamelloides</name>
    <dbReference type="NCBI Taxonomy" id="1746091"/>
    <lineage>
        <taxon>Eukaryota</taxon>
        <taxon>Metamonada</taxon>
        <taxon>Anaeramoebidae</taxon>
        <taxon>Anaeramoeba</taxon>
    </lineage>
</organism>
<reference evidence="2" key="1">
    <citation type="submission" date="2022-08" db="EMBL/GenBank/DDBJ databases">
        <title>Novel sulphate-reducing endosymbionts in the free-living metamonad Anaeramoeba.</title>
        <authorList>
            <person name="Jerlstrom-Hultqvist J."/>
            <person name="Cepicka I."/>
            <person name="Gallot-Lavallee L."/>
            <person name="Salas-Leiva D."/>
            <person name="Curtis B.A."/>
            <person name="Zahonova K."/>
            <person name="Pipaliya S."/>
            <person name="Dacks J."/>
            <person name="Roger A.J."/>
        </authorList>
    </citation>
    <scope>NUCLEOTIDE SEQUENCE</scope>
    <source>
        <strain evidence="2">Busselton2</strain>
    </source>
</reference>
<protein>
    <submittedName>
        <fullName evidence="2">Uncharacterized protein</fullName>
    </submittedName>
</protein>
<comment type="caution">
    <text evidence="2">The sequence shown here is derived from an EMBL/GenBank/DDBJ whole genome shotgun (WGS) entry which is preliminary data.</text>
</comment>